<evidence type="ECO:0000313" key="1">
    <source>
        <dbReference type="EMBL" id="KKS76018.1"/>
    </source>
</evidence>
<name>A0A0G1EN59_9BACT</name>
<dbReference type="Gene3D" id="3.40.50.720">
    <property type="entry name" value="NAD(P)-binding Rossmann-like Domain"/>
    <property type="match status" value="1"/>
</dbReference>
<keyword evidence="1" id="KW-0436">Ligase</keyword>
<dbReference type="GO" id="GO:0016874">
    <property type="term" value="F:ligase activity"/>
    <property type="evidence" value="ECO:0007669"/>
    <property type="project" value="UniProtKB-KW"/>
</dbReference>
<reference evidence="1 2" key="1">
    <citation type="journal article" date="2015" name="Nature">
        <title>rRNA introns, odd ribosomes, and small enigmatic genomes across a large radiation of phyla.</title>
        <authorList>
            <person name="Brown C.T."/>
            <person name="Hug L.A."/>
            <person name="Thomas B.C."/>
            <person name="Sharon I."/>
            <person name="Castelle C.J."/>
            <person name="Singh A."/>
            <person name="Wilkins M.J."/>
            <person name="Williams K.H."/>
            <person name="Banfield J.F."/>
        </authorList>
    </citation>
    <scope>NUCLEOTIDE SEQUENCE [LARGE SCALE GENOMIC DNA]</scope>
</reference>
<organism evidence="1 2">
    <name type="scientific">Candidatus Azambacteria bacterium GW2011_GWA2_42_9</name>
    <dbReference type="NCBI Taxonomy" id="1618613"/>
    <lineage>
        <taxon>Bacteria</taxon>
        <taxon>Candidatus Azamiibacteriota</taxon>
    </lineage>
</organism>
<gene>
    <name evidence="1" type="ORF">UV48_C0003G0029</name>
</gene>
<accession>A0A0G1EN59</accession>
<dbReference type="AlphaFoldDB" id="A0A0G1EN59"/>
<dbReference type="EMBL" id="LCEQ01000003">
    <property type="protein sequence ID" value="KKS76018.1"/>
    <property type="molecule type" value="Genomic_DNA"/>
</dbReference>
<protein>
    <submittedName>
        <fullName evidence="1">UDP-N-acetylmuramoylalanine-D-glutamate ligase</fullName>
    </submittedName>
</protein>
<evidence type="ECO:0000313" key="2">
    <source>
        <dbReference type="Proteomes" id="UP000034563"/>
    </source>
</evidence>
<sequence>MGGGEALAKFLLAQKSKLTITDLRKRKILEPVIKRLGNNKIEFVLGKHREADFKKNDIIVFNPAVSIFSRWAKLAKRYKKPIENVGRQYTGQRIFHYFGKQRMAICFGIIIF</sequence>
<proteinExistence type="predicted"/>
<comment type="caution">
    <text evidence="1">The sequence shown here is derived from an EMBL/GenBank/DDBJ whole genome shotgun (WGS) entry which is preliminary data.</text>
</comment>
<dbReference type="SUPFAM" id="SSF51984">
    <property type="entry name" value="MurCD N-terminal domain"/>
    <property type="match status" value="1"/>
</dbReference>
<dbReference type="Proteomes" id="UP000034563">
    <property type="component" value="Unassembled WGS sequence"/>
</dbReference>